<dbReference type="EMBL" id="AJMT01000072">
    <property type="protein sequence ID" value="EIG29379.1"/>
    <property type="molecule type" value="Genomic_DNA"/>
</dbReference>
<evidence type="ECO:0000313" key="2">
    <source>
        <dbReference type="Proteomes" id="UP000004473"/>
    </source>
</evidence>
<dbReference type="AlphaFoldDB" id="I2NU68"/>
<accession>I2NU68</accession>
<sequence length="39" mass="4562">MAECQTASSESFQTTSERFCRKSDWNINIMILIIICMIF</sequence>
<proteinExistence type="predicted"/>
<evidence type="ECO:0000313" key="1">
    <source>
        <dbReference type="EMBL" id="EIG29379.1"/>
    </source>
</evidence>
<name>I2NU68_NEISI</name>
<dbReference type="Proteomes" id="UP000004473">
    <property type="component" value="Unassembled WGS sequence"/>
</dbReference>
<dbReference type="PATRIC" id="fig|1095748.3.peg.984"/>
<gene>
    <name evidence="1" type="ORF">HMPREF1051_1490</name>
</gene>
<comment type="caution">
    <text evidence="1">The sequence shown here is derived from an EMBL/GenBank/DDBJ whole genome shotgun (WGS) entry which is preliminary data.</text>
</comment>
<protein>
    <submittedName>
        <fullName evidence="1">Uncharacterized protein</fullName>
    </submittedName>
</protein>
<organism evidence="1 2">
    <name type="scientific">Neisseria sicca VK64</name>
    <dbReference type="NCBI Taxonomy" id="1095748"/>
    <lineage>
        <taxon>Bacteria</taxon>
        <taxon>Pseudomonadati</taxon>
        <taxon>Pseudomonadota</taxon>
        <taxon>Betaproteobacteria</taxon>
        <taxon>Neisseriales</taxon>
        <taxon>Neisseriaceae</taxon>
        <taxon>Neisseria</taxon>
    </lineage>
</organism>
<reference evidence="1 2" key="1">
    <citation type="submission" date="2012-04" db="EMBL/GenBank/DDBJ databases">
        <authorList>
            <person name="Harkins D.M."/>
            <person name="Madupu R."/>
            <person name="Durkin A.S."/>
            <person name="Torralba M."/>
            <person name="Methe B."/>
            <person name="Sutton G.G."/>
            <person name="Nelson K.E."/>
        </authorList>
    </citation>
    <scope>NUCLEOTIDE SEQUENCE [LARGE SCALE GENOMIC DNA]</scope>
    <source>
        <strain evidence="1 2">VK64</strain>
    </source>
</reference>